<organism evidence="6 7">
    <name type="scientific">Coffea arabica</name>
    <name type="common">Arabian coffee</name>
    <dbReference type="NCBI Taxonomy" id="13443"/>
    <lineage>
        <taxon>Eukaryota</taxon>
        <taxon>Viridiplantae</taxon>
        <taxon>Streptophyta</taxon>
        <taxon>Embryophyta</taxon>
        <taxon>Tracheophyta</taxon>
        <taxon>Spermatophyta</taxon>
        <taxon>Magnoliopsida</taxon>
        <taxon>eudicotyledons</taxon>
        <taxon>Gunneridae</taxon>
        <taxon>Pentapetalae</taxon>
        <taxon>asterids</taxon>
        <taxon>lamiids</taxon>
        <taxon>Gentianales</taxon>
        <taxon>Rubiaceae</taxon>
        <taxon>Ixoroideae</taxon>
        <taxon>Gardenieae complex</taxon>
        <taxon>Bertiereae - Coffeeae clade</taxon>
        <taxon>Coffeeae</taxon>
        <taxon>Coffea</taxon>
    </lineage>
</organism>
<keyword evidence="2" id="KW-0175">Coiled coil</keyword>
<dbReference type="InterPro" id="IPR041588">
    <property type="entry name" value="Integrase_H2C2"/>
</dbReference>
<dbReference type="Gene3D" id="3.10.10.10">
    <property type="entry name" value="HIV Type 1 Reverse Transcriptase, subunit A, domain 1"/>
    <property type="match status" value="1"/>
</dbReference>
<feature type="compositionally biased region" description="Low complexity" evidence="3">
    <location>
        <begin position="1235"/>
        <end position="1248"/>
    </location>
</feature>
<gene>
    <name evidence="7" type="primary">LOC140010582</name>
</gene>
<dbReference type="Gene3D" id="3.30.420.10">
    <property type="entry name" value="Ribonuclease H-like superfamily/Ribonuclease H"/>
    <property type="match status" value="2"/>
</dbReference>
<feature type="coiled-coil region" evidence="2">
    <location>
        <begin position="1676"/>
        <end position="1703"/>
    </location>
</feature>
<dbReference type="InterPro" id="IPR000477">
    <property type="entry name" value="RT_dom"/>
</dbReference>
<evidence type="ECO:0000259" key="5">
    <source>
        <dbReference type="PROSITE" id="PS50879"/>
    </source>
</evidence>
<name>A0ABM4V377_COFAR</name>
<dbReference type="InterPro" id="IPR002156">
    <property type="entry name" value="RNaseH_domain"/>
</dbReference>
<proteinExistence type="predicted"/>
<evidence type="ECO:0000256" key="2">
    <source>
        <dbReference type="SAM" id="Coils"/>
    </source>
</evidence>
<evidence type="ECO:0000313" key="7">
    <source>
        <dbReference type="RefSeq" id="XP_071913979.1"/>
    </source>
</evidence>
<dbReference type="PANTHER" id="PTHR48475">
    <property type="entry name" value="RIBONUCLEASE H"/>
    <property type="match status" value="1"/>
</dbReference>
<feature type="region of interest" description="Disordered" evidence="3">
    <location>
        <begin position="390"/>
        <end position="425"/>
    </location>
</feature>
<feature type="domain" description="RNase H type-1" evidence="5">
    <location>
        <begin position="1295"/>
        <end position="1424"/>
    </location>
</feature>
<feature type="region of interest" description="Disordered" evidence="3">
    <location>
        <begin position="1147"/>
        <end position="1255"/>
    </location>
</feature>
<dbReference type="CDD" id="cd00303">
    <property type="entry name" value="retropepsin_like"/>
    <property type="match status" value="1"/>
</dbReference>
<dbReference type="CDD" id="cd01647">
    <property type="entry name" value="RT_LTR"/>
    <property type="match status" value="1"/>
</dbReference>
<dbReference type="Gene3D" id="3.10.20.370">
    <property type="match status" value="1"/>
</dbReference>
<accession>A0ABM4V377</accession>
<dbReference type="Pfam" id="PF03732">
    <property type="entry name" value="Retrotrans_gag"/>
    <property type="match status" value="1"/>
</dbReference>
<dbReference type="InterPro" id="IPR021109">
    <property type="entry name" value="Peptidase_aspartic_dom_sf"/>
</dbReference>
<dbReference type="Pfam" id="PF17921">
    <property type="entry name" value="Integrase_H2C2"/>
    <property type="match status" value="1"/>
</dbReference>
<keyword evidence="6" id="KW-1185">Reference proteome</keyword>
<dbReference type="InterPro" id="IPR041577">
    <property type="entry name" value="RT_RNaseH_2"/>
</dbReference>
<dbReference type="InterPro" id="IPR036397">
    <property type="entry name" value="RNaseH_sf"/>
</dbReference>
<dbReference type="SUPFAM" id="SSF53098">
    <property type="entry name" value="Ribonuclease H-like"/>
    <property type="match status" value="1"/>
</dbReference>
<dbReference type="PROSITE" id="PS50878">
    <property type="entry name" value="RT_POL"/>
    <property type="match status" value="1"/>
</dbReference>
<dbReference type="Gene3D" id="2.40.70.10">
    <property type="entry name" value="Acid Proteases"/>
    <property type="match status" value="1"/>
</dbReference>
<dbReference type="Pfam" id="PF00078">
    <property type="entry name" value="RVT_1"/>
    <property type="match status" value="1"/>
</dbReference>
<reference evidence="7" key="1">
    <citation type="submission" date="2025-08" db="UniProtKB">
        <authorList>
            <consortium name="RefSeq"/>
        </authorList>
    </citation>
    <scope>IDENTIFICATION</scope>
    <source>
        <tissue evidence="7">Leaves</tissue>
    </source>
</reference>
<dbReference type="Proteomes" id="UP001652660">
    <property type="component" value="Chromosome 7c"/>
</dbReference>
<dbReference type="PANTHER" id="PTHR48475:SF2">
    <property type="entry name" value="RIBONUCLEASE H"/>
    <property type="match status" value="1"/>
</dbReference>
<dbReference type="InterPro" id="IPR043502">
    <property type="entry name" value="DNA/RNA_pol_sf"/>
</dbReference>
<feature type="compositionally biased region" description="Low complexity" evidence="3">
    <location>
        <begin position="1202"/>
        <end position="1213"/>
    </location>
</feature>
<dbReference type="InterPro" id="IPR005162">
    <property type="entry name" value="Retrotrans_gag_dom"/>
</dbReference>
<dbReference type="Gene3D" id="1.10.340.70">
    <property type="match status" value="1"/>
</dbReference>
<dbReference type="SUPFAM" id="SSF56672">
    <property type="entry name" value="DNA/RNA polymerases"/>
    <property type="match status" value="1"/>
</dbReference>
<dbReference type="Gene3D" id="3.30.70.270">
    <property type="match status" value="2"/>
</dbReference>
<dbReference type="Pfam" id="PF13456">
    <property type="entry name" value="RVT_3"/>
    <property type="match status" value="1"/>
</dbReference>
<feature type="region of interest" description="Disordered" evidence="3">
    <location>
        <begin position="439"/>
        <end position="466"/>
    </location>
</feature>
<dbReference type="RefSeq" id="XP_071913979.1">
    <property type="nucleotide sequence ID" value="XM_072057878.1"/>
</dbReference>
<protein>
    <submittedName>
        <fullName evidence="7">Uncharacterized protein</fullName>
    </submittedName>
</protein>
<feature type="compositionally biased region" description="Basic and acidic residues" evidence="3">
    <location>
        <begin position="263"/>
        <end position="309"/>
    </location>
</feature>
<dbReference type="CDD" id="cd09279">
    <property type="entry name" value="RNase_HI_like"/>
    <property type="match status" value="1"/>
</dbReference>
<sequence>MDPCSVTHIRPTADDQLGSLTAQLGHGIGSRINWRRLWEHVILLLRIMPRTRSQRNTGGSKGTREAAPKTPRRVRLLERRAWGSRGSRLSDWYIASPFVPDIEDYPLPAKFKIPSMKSYDATTDPEDHLFAFMTQMRLQTAADAIRCKTFPMFLEGKARQWFQGIHPRSIRSFAQLSRLFAAQFVSSRAFSKSTAHLMTIQQKSEEFLREYMVRFNNESLQVRDRDDKVAMAAFINGLRKQKLYTELVERPPKSVREMLDRAHEKANAEEANRLKSALERLRDDKRRRAVDQMDARASQERKNTYDRLSRSRPMGGDKSWITLTAPRARVLALMEQEGLSRPPRPLVGDKSRRDQGLYCAYHRDVGHDTEYCRHLKKDIEKLIKRGHLEQFIRDERTDQQRGRPKPERPSYYRDRPQGPRGRTPEQEAQNLAGVINTIAGGPIGGDSHTARRHNRPPPTGESSSKRLKMYEEIIYGPEDAVPLASNNHEAIVIEVITCNYKVKKIYIDNGSAIDVLYYKTFKELQLEDGQLVPVRTPLIGFAGPPVRPEGMITLMVTVGVSPKCRTVPVNFAVVKEPSSYNMILGWPTLNVLRAVCSTLHLSMKFPTPAGVVEVFGDPEVARACYIATLKGKKKLVAQTVCLEPWEPMEKGERLETDEGLVELPVHPDQPERTVKVGTCLDELTRSSLESLLEEYAEIFASSADDISGIPTELAAHRLHVDPNVQLVKQKKRNFAPERKKVVKSEVSKLLEAKIVKEVYYPTWLANPVLVKKEERAWRMCVDFTDLNKACPKDCYPLPRIDQLVDSTSGYEIFCFLDAFKGYHQIALDEEDQKKTSFITEEGTYCYVTMPFGLKNASATYQRLVNKLFKNQIGRNMEVYVDDMLVKIRTQEQFIADLREIFDVLRSSRMRLNPKKCIFGIRSGKFLGYMIFKEGVRANPDKIKAIMDMAPPRNIKEVQRLTGRMAALNRFLSKSAVRGSPFFKALRGGRQFEWSSECQKAFDELKTHLARLPTLTSPESGETLFIYLAAGEGAISAVLVREENKAQKPIYYVSRALQRVETRYSAVERYVLALIHAARKLRTYFQAHPVVVVTDQPVKQILSKPESSGRMVKWAVELSEYDLGYQPRAAIKAQALADFIADGVSFGSSETKVNQDRETGKARKDGEIAKDAHTGQAALQAPKTTKTAQTREAAEILQTGDTAEVAQASQVAEVEQSEEATEAQQAKEAAEDGQAKEAANAEQTQETAKVGQTREAAEVGRAVDAAETTHSGKAVKAELAKETAQTGKATEAAGRVDPTWTLYVDGASSKEGCGAGLLLISPTGEELPYALRFDFRASNNESEYEALIAGMEMARKLGVRSIKVYSDSQLIVNQVWGSYEVKEGPLRKYVAKTRELKGQFEQFALEQIPRSQNRRADALSKLASTSGGILGREILVEVVRSRAYEQISAAVIQVVSSWMDPIVRYLAHGELPPSRTEARKILLKSQKYVLTRGVLYRKSYLQPWLKCLTPEEGSYILRELHKGICGNHIGPRMLAKKGMLSGYYWPTIFRDSAELVARCKSCQLHAPMHHTPTQEMIPLHNPWPFFQWGMTCWSHFPELPVENVNGTILHGLKTRIESARTGWLDELPTILWAYRTTPRTATQETPFVLTYGAEAVIPAKIGMPSGRVQHFVAQSNEEEMRLNLDLLKHRREEARIRMAKYKGQVARYYNAKVRHLSFKPGDLVLRKNSVSRAVGTGKLDPNWEGPYVVREADRVGYCKLAHLNGDEVPRTWHNSNLRLFR</sequence>
<feature type="domain" description="Reverse transcriptase" evidence="4">
    <location>
        <begin position="751"/>
        <end position="930"/>
    </location>
</feature>
<dbReference type="InterPro" id="IPR012337">
    <property type="entry name" value="RNaseH-like_sf"/>
</dbReference>
<evidence type="ECO:0000256" key="3">
    <source>
        <dbReference type="SAM" id="MobiDB-lite"/>
    </source>
</evidence>
<evidence type="ECO:0000313" key="6">
    <source>
        <dbReference type="Proteomes" id="UP001652660"/>
    </source>
</evidence>
<evidence type="ECO:0000256" key="1">
    <source>
        <dbReference type="ARBA" id="ARBA00023172"/>
    </source>
</evidence>
<keyword evidence="1" id="KW-0233">DNA recombination</keyword>
<feature type="compositionally biased region" description="Basic and acidic residues" evidence="3">
    <location>
        <begin position="1152"/>
        <end position="1172"/>
    </location>
</feature>
<dbReference type="InterPro" id="IPR043128">
    <property type="entry name" value="Rev_trsase/Diguanyl_cyclase"/>
</dbReference>
<evidence type="ECO:0000259" key="4">
    <source>
        <dbReference type="PROSITE" id="PS50878"/>
    </source>
</evidence>
<dbReference type="PROSITE" id="PS50879">
    <property type="entry name" value="RNASE_H_1"/>
    <property type="match status" value="1"/>
</dbReference>
<feature type="region of interest" description="Disordered" evidence="3">
    <location>
        <begin position="263"/>
        <end position="319"/>
    </location>
</feature>
<dbReference type="GeneID" id="140010582"/>
<dbReference type="Pfam" id="PF17919">
    <property type="entry name" value="RT_RNaseH_2"/>
    <property type="match status" value="1"/>
</dbReference>